<dbReference type="InterPro" id="IPR043129">
    <property type="entry name" value="ATPase_NBD"/>
</dbReference>
<dbReference type="Gene3D" id="3.30.420.40">
    <property type="match status" value="1"/>
</dbReference>
<dbReference type="InterPro" id="IPR050201">
    <property type="entry name" value="Bacterial_glucokinase"/>
</dbReference>
<dbReference type="Proteomes" id="UP001431449">
    <property type="component" value="Unassembled WGS sequence"/>
</dbReference>
<dbReference type="HAMAP" id="MF_00524">
    <property type="entry name" value="Glucokinase"/>
    <property type="match status" value="1"/>
</dbReference>
<proteinExistence type="inferred from homology"/>
<comment type="similarity">
    <text evidence="5 6">Belongs to the bacterial glucokinase family.</text>
</comment>
<dbReference type="NCBIfam" id="TIGR00749">
    <property type="entry name" value="glk"/>
    <property type="match status" value="1"/>
</dbReference>
<evidence type="ECO:0000256" key="5">
    <source>
        <dbReference type="HAMAP-Rule" id="MF_00524"/>
    </source>
</evidence>
<keyword evidence="2 5" id="KW-0547">Nucleotide-binding</keyword>
<dbReference type="RefSeq" id="WP_248209356.1">
    <property type="nucleotide sequence ID" value="NZ_JALNMH010000009.1"/>
</dbReference>
<feature type="binding site" evidence="5">
    <location>
        <begin position="10"/>
        <end position="15"/>
    </location>
    <ligand>
        <name>ATP</name>
        <dbReference type="ChEBI" id="CHEBI:30616"/>
    </ligand>
</feature>
<dbReference type="Pfam" id="PF02685">
    <property type="entry name" value="Glucokinase"/>
    <property type="match status" value="1"/>
</dbReference>
<dbReference type="GO" id="GO:0004340">
    <property type="term" value="F:glucokinase activity"/>
    <property type="evidence" value="ECO:0007669"/>
    <property type="project" value="UniProtKB-EC"/>
</dbReference>
<dbReference type="CDD" id="cd24008">
    <property type="entry name" value="ASKHA_NBD_GLK"/>
    <property type="match status" value="1"/>
</dbReference>
<evidence type="ECO:0000256" key="4">
    <source>
        <dbReference type="ARBA" id="ARBA00022840"/>
    </source>
</evidence>
<keyword evidence="5" id="KW-0963">Cytoplasm</keyword>
<dbReference type="EMBL" id="JALNMH010000009">
    <property type="protein sequence ID" value="MCK7594309.1"/>
    <property type="molecule type" value="Genomic_DNA"/>
</dbReference>
<dbReference type="PANTHER" id="PTHR47690:SF1">
    <property type="entry name" value="GLUCOKINASE"/>
    <property type="match status" value="1"/>
</dbReference>
<organism evidence="7 8">
    <name type="scientific">Pseudomarimonas salicorniae</name>
    <dbReference type="NCBI Taxonomy" id="2933270"/>
    <lineage>
        <taxon>Bacteria</taxon>
        <taxon>Pseudomonadati</taxon>
        <taxon>Pseudomonadota</taxon>
        <taxon>Gammaproteobacteria</taxon>
        <taxon>Lysobacterales</taxon>
        <taxon>Lysobacteraceae</taxon>
        <taxon>Pseudomarimonas</taxon>
    </lineage>
</organism>
<evidence type="ECO:0000256" key="1">
    <source>
        <dbReference type="ARBA" id="ARBA00022679"/>
    </source>
</evidence>
<comment type="subcellular location">
    <subcellularLocation>
        <location evidence="5">Cytoplasm</location>
    </subcellularLocation>
</comment>
<comment type="catalytic activity">
    <reaction evidence="5">
        <text>D-glucose + ATP = D-glucose 6-phosphate + ADP + H(+)</text>
        <dbReference type="Rhea" id="RHEA:17825"/>
        <dbReference type="ChEBI" id="CHEBI:4167"/>
        <dbReference type="ChEBI" id="CHEBI:15378"/>
        <dbReference type="ChEBI" id="CHEBI:30616"/>
        <dbReference type="ChEBI" id="CHEBI:61548"/>
        <dbReference type="ChEBI" id="CHEBI:456216"/>
        <dbReference type="EC" id="2.7.1.2"/>
    </reaction>
</comment>
<gene>
    <name evidence="5 7" type="primary">glk</name>
    <name evidence="7" type="ORF">M0G41_11595</name>
</gene>
<evidence type="ECO:0000313" key="8">
    <source>
        <dbReference type="Proteomes" id="UP001431449"/>
    </source>
</evidence>
<dbReference type="InterPro" id="IPR003836">
    <property type="entry name" value="Glucokinase"/>
</dbReference>
<evidence type="ECO:0000313" key="7">
    <source>
        <dbReference type="EMBL" id="MCK7594309.1"/>
    </source>
</evidence>
<protein>
    <recommendedName>
        <fullName evidence="5">Glucokinase</fullName>
        <ecNumber evidence="5">2.7.1.2</ecNumber>
    </recommendedName>
    <alternativeName>
        <fullName evidence="5">Glucose kinase</fullName>
    </alternativeName>
</protein>
<keyword evidence="1 5" id="KW-0808">Transferase</keyword>
<keyword evidence="4 5" id="KW-0067">ATP-binding</keyword>
<reference evidence="7" key="1">
    <citation type="submission" date="2022-04" db="EMBL/GenBank/DDBJ databases">
        <title>Lysobacter sp. CAU 1642 isolated from sea sand.</title>
        <authorList>
            <person name="Kim W."/>
        </authorList>
    </citation>
    <scope>NUCLEOTIDE SEQUENCE</scope>
    <source>
        <strain evidence="7">CAU 1642</strain>
    </source>
</reference>
<dbReference type="EC" id="2.7.1.2" evidence="5"/>
<sequence>MSSENLALVADIGGTWARFAVAQWRGDNSPVLGHLAQVAVADHDSLVAAARHFLDALPAELPRPDRAVLAVAGKVDGDEAALTNHPWQINARECSAQLALHDTKLINDFTAQALAVPHLRPADRLALNTPPVTTRRDSATYAVLGPGTGLGVSGLLCRAGQRIALESEGGHAAFAPKTARQRALLEHLSSRYTRVSYERLLSGAGLSNLHWALSRMAGATNDADLRPEQVTQGAVAGDPLCTEAIEVFCEVLGAFAGDLVLTFGSWDGVYLSGGLVPLLIDSLRGRDFREAFQNKGRFSSAVARVPVHAVLHPQPGLLGAAARAFEAGQPERPTPAENAAA</sequence>
<keyword evidence="5" id="KW-0324">Glycolysis</keyword>
<keyword evidence="3 5" id="KW-0418">Kinase</keyword>
<dbReference type="SUPFAM" id="SSF53067">
    <property type="entry name" value="Actin-like ATPase domain"/>
    <property type="match status" value="1"/>
</dbReference>
<keyword evidence="8" id="KW-1185">Reference proteome</keyword>
<name>A0ABT0GIC3_9GAMM</name>
<evidence type="ECO:0000256" key="3">
    <source>
        <dbReference type="ARBA" id="ARBA00022777"/>
    </source>
</evidence>
<accession>A0ABT0GIC3</accession>
<evidence type="ECO:0000256" key="2">
    <source>
        <dbReference type="ARBA" id="ARBA00022741"/>
    </source>
</evidence>
<dbReference type="PANTHER" id="PTHR47690">
    <property type="entry name" value="GLUCOKINASE"/>
    <property type="match status" value="1"/>
</dbReference>
<comment type="caution">
    <text evidence="7">The sequence shown here is derived from an EMBL/GenBank/DDBJ whole genome shotgun (WGS) entry which is preliminary data.</text>
</comment>
<evidence type="ECO:0000256" key="6">
    <source>
        <dbReference type="RuleBase" id="RU004046"/>
    </source>
</evidence>
<dbReference type="Gene3D" id="3.40.367.20">
    <property type="match status" value="1"/>
</dbReference>